<keyword evidence="4 8" id="KW-0812">Transmembrane</keyword>
<feature type="transmembrane region" description="Helical" evidence="8">
    <location>
        <begin position="1020"/>
        <end position="1038"/>
    </location>
</feature>
<dbReference type="Proteomes" id="UP001629249">
    <property type="component" value="Unassembled WGS sequence"/>
</dbReference>
<dbReference type="Gene3D" id="3.30.2090.10">
    <property type="entry name" value="Multidrug efflux transporter AcrB TolC docking domain, DN and DC subdomains"/>
    <property type="match status" value="3"/>
</dbReference>
<keyword evidence="6 8" id="KW-0472">Membrane</keyword>
<dbReference type="PRINTS" id="PR00702">
    <property type="entry name" value="ACRIFLAVINRP"/>
</dbReference>
<dbReference type="SUPFAM" id="SSF82714">
    <property type="entry name" value="Multidrug efflux transporter AcrB TolC docking domain, DN and DC subdomains"/>
    <property type="match status" value="2"/>
</dbReference>
<dbReference type="SUPFAM" id="SSF82866">
    <property type="entry name" value="Multidrug efflux transporter AcrB transmembrane domain"/>
    <property type="match status" value="2"/>
</dbReference>
<feature type="transmembrane region" description="Helical" evidence="8">
    <location>
        <begin position="464"/>
        <end position="487"/>
    </location>
</feature>
<evidence type="ECO:0000256" key="4">
    <source>
        <dbReference type="ARBA" id="ARBA00022692"/>
    </source>
</evidence>
<dbReference type="Gene3D" id="3.30.70.1320">
    <property type="entry name" value="Multidrug efflux transporter AcrB pore domain like"/>
    <property type="match status" value="1"/>
</dbReference>
<dbReference type="InterPro" id="IPR027463">
    <property type="entry name" value="AcrB_DN_DC_subdom"/>
</dbReference>
<dbReference type="SUPFAM" id="SSF82693">
    <property type="entry name" value="Multidrug efflux transporter AcrB pore domain, PN1, PN2, PC1 and PC2 subdomains"/>
    <property type="match status" value="3"/>
</dbReference>
<reference evidence="9 10" key="1">
    <citation type="journal article" date="2024" name="Chem. Sci.">
        <title>Discovery of megapolipeptins by genome mining of a Burkholderiales bacteria collection.</title>
        <authorList>
            <person name="Paulo B.S."/>
            <person name="Recchia M.J.J."/>
            <person name="Lee S."/>
            <person name="Fergusson C.H."/>
            <person name="Romanowski S.B."/>
            <person name="Hernandez A."/>
            <person name="Krull N."/>
            <person name="Liu D.Y."/>
            <person name="Cavanagh H."/>
            <person name="Bos A."/>
            <person name="Gray C.A."/>
            <person name="Murphy B.T."/>
            <person name="Linington R.G."/>
            <person name="Eustaquio A.S."/>
        </authorList>
    </citation>
    <scope>NUCLEOTIDE SEQUENCE [LARGE SCALE GENOMIC DNA]</scope>
    <source>
        <strain evidence="9 10">RL16-012-BIC-B</strain>
    </source>
</reference>
<dbReference type="Gene3D" id="3.30.70.1430">
    <property type="entry name" value="Multidrug efflux transporter AcrB pore domain"/>
    <property type="match status" value="2"/>
</dbReference>
<dbReference type="Gene3D" id="3.30.70.1440">
    <property type="entry name" value="Multidrug efflux transporter AcrB pore domain"/>
    <property type="match status" value="2"/>
</dbReference>
<dbReference type="PANTHER" id="PTHR32063">
    <property type="match status" value="1"/>
</dbReference>
<accession>A0ABW8ZFA9</accession>
<dbReference type="EMBL" id="JAQQFN010000001">
    <property type="protein sequence ID" value="MFL9881884.1"/>
    <property type="molecule type" value="Genomic_DNA"/>
</dbReference>
<keyword evidence="1" id="KW-0813">Transport</keyword>
<keyword evidence="2" id="KW-1003">Cell membrane</keyword>
<comment type="caution">
    <text evidence="9">The sequence shown here is derived from an EMBL/GenBank/DDBJ whole genome shotgun (WGS) entry which is preliminary data.</text>
</comment>
<feature type="transmembrane region" description="Helical" evidence="8">
    <location>
        <begin position="1071"/>
        <end position="1096"/>
    </location>
</feature>
<protein>
    <submittedName>
        <fullName evidence="9">Efflux RND transporter permease subunit</fullName>
    </submittedName>
</protein>
<dbReference type="InterPro" id="IPR001036">
    <property type="entry name" value="Acrflvin-R"/>
</dbReference>
<feature type="transmembrane region" description="Helical" evidence="8">
    <location>
        <begin position="361"/>
        <end position="382"/>
    </location>
</feature>
<dbReference type="Gene3D" id="1.20.1640.10">
    <property type="entry name" value="Multidrug efflux transporter AcrB transmembrane domain"/>
    <property type="match status" value="3"/>
</dbReference>
<feature type="region of interest" description="Disordered" evidence="7">
    <location>
        <begin position="814"/>
        <end position="835"/>
    </location>
</feature>
<gene>
    <name evidence="9" type="ORF">PQR66_02535</name>
</gene>
<organism evidence="9 10">
    <name type="scientific">Paraburkholderia agricolaris</name>
    <dbReference type="NCBI Taxonomy" id="2152888"/>
    <lineage>
        <taxon>Bacteria</taxon>
        <taxon>Pseudomonadati</taxon>
        <taxon>Pseudomonadota</taxon>
        <taxon>Betaproteobacteria</taxon>
        <taxon>Burkholderiales</taxon>
        <taxon>Burkholderiaceae</taxon>
        <taxon>Paraburkholderia</taxon>
    </lineage>
</organism>
<evidence type="ECO:0000256" key="2">
    <source>
        <dbReference type="ARBA" id="ARBA00022475"/>
    </source>
</evidence>
<evidence type="ECO:0000256" key="3">
    <source>
        <dbReference type="ARBA" id="ARBA00022519"/>
    </source>
</evidence>
<feature type="transmembrane region" description="Helical" evidence="8">
    <location>
        <begin position="1148"/>
        <end position="1174"/>
    </location>
</feature>
<name>A0ABW8ZFA9_9BURK</name>
<evidence type="ECO:0000256" key="6">
    <source>
        <dbReference type="ARBA" id="ARBA00023136"/>
    </source>
</evidence>
<proteinExistence type="predicted"/>
<feature type="transmembrane region" description="Helical" evidence="8">
    <location>
        <begin position="432"/>
        <end position="452"/>
    </location>
</feature>
<evidence type="ECO:0000256" key="7">
    <source>
        <dbReference type="SAM" id="MobiDB-lite"/>
    </source>
</evidence>
<feature type="transmembrane region" description="Helical" evidence="8">
    <location>
        <begin position="540"/>
        <end position="560"/>
    </location>
</feature>
<evidence type="ECO:0000313" key="10">
    <source>
        <dbReference type="Proteomes" id="UP001629249"/>
    </source>
</evidence>
<keyword evidence="5 8" id="KW-1133">Transmembrane helix</keyword>
<evidence type="ECO:0000313" key="9">
    <source>
        <dbReference type="EMBL" id="MFL9881884.1"/>
    </source>
</evidence>
<evidence type="ECO:0000256" key="5">
    <source>
        <dbReference type="ARBA" id="ARBA00022989"/>
    </source>
</evidence>
<feature type="transmembrane region" description="Helical" evidence="8">
    <location>
        <begin position="337"/>
        <end position="354"/>
    </location>
</feature>
<sequence>MNPSRPFIDRPVATTLLSLGLALAGMFAFVRLPVAPLPQVDFPTISVQASLPGASPETVANSVASPLERHLGTIADVTEMTSQSSVGSARVTLQFGLDRDINGAARDVQAAINAARADLPASLKSNPTYHKVNPADAPILILALTSHTLPRAKLYDLASTILSQALSQLPGIGEVDVNGSANPAVRVELNPTALYHYGIGLEDVRAALASANANSPKGIIESEGARYQLYANDQARAADQYKDLIIAYRNGAGVKLSDVAEIDDSVEDLRNLGLSRDNQPSVLVMLYRQPGANILRTVDSVRALIRQLKPALPADVDVLEASDRSTTIRASLHDTEATLLIAVVLVILVVFAFLGSGRAALIPTAAVPVSIIGTFGFMYLLGYSIDNLSLMALTIATGFVVDDAIVVLENISRHMENGMTRMQAALVGAREVGFTVLSISISLIAVFTPILLMSGIVGRLFREFAITLSLAILVSLVVSLTTTPVMCSRLLRARADAADGHGDQSNSNRLKGWQRFLGRPLQALHDGYARSLEWSLRHPLLLLAILVATIGLNIYLYIVIPKGFFPQEDTGRLIGGIQADQSISFQAMEPKLRQIMKIIGGDPAVDSVVGFTGGRQTNTGSVYVALKPLSERHETADQVIARLRPQLNAVPGGRLYLQSVQDIRVGGRQSNAQYQFTLLGDSSKELYAWAPRLTRALQGLPELEDVNSDQQQGGLEADIDIDRATAARLGVTPAQLDNTLYDAYGQRLVSTIYNPLNQYYVVMEVAPRYWQQPQTLNDLYVSTSAGNPSGTQSTNAVAGTVTVASAANLNAGTGGPSNPAMPPTGAGAVVSAGGTAIPTQPPVSTVTSTSSTASVLDASAASSTSATATATATTSTAAIGAMPFATIGSSGGSTGTASSTTATTAASVAADSARNLAINSIAASGHSSASAGASVSTSIETMIPFSAFARFDPGHTPLGVNHQGNFVATTISFNLPPSEPLSTAVAAIDRTMAELGMPPSIHGSFEGTARTYQQSLRDEPLLILAALIAVYIVLGVLYESYAHPLTILSTLPSAGVGALLALMLFHVEFTVMALIGVILLIGIVKKNAIMMVDFAIVASREGMSSRDAIYTASLMRFRPIMMTTCAALLGALPLALGSGEGADLRRPLGISIVGGLIVSQLLTLYTTPVIYLYVDRLRLRLGAAGGRSRISAQR</sequence>
<evidence type="ECO:0000256" key="8">
    <source>
        <dbReference type="SAM" id="Phobius"/>
    </source>
</evidence>
<dbReference type="Pfam" id="PF00873">
    <property type="entry name" value="ACR_tran"/>
    <property type="match status" value="2"/>
</dbReference>
<keyword evidence="3" id="KW-0997">Cell inner membrane</keyword>
<feature type="compositionally biased region" description="Low complexity" evidence="7">
    <location>
        <begin position="824"/>
        <end position="835"/>
    </location>
</feature>
<feature type="transmembrane region" description="Helical" evidence="8">
    <location>
        <begin position="1117"/>
        <end position="1136"/>
    </location>
</feature>
<dbReference type="PANTHER" id="PTHR32063:SF34">
    <property type="entry name" value="MULTIDRUG RESISTANCE PROTEIN MDTC"/>
    <property type="match status" value="1"/>
</dbReference>
<keyword evidence="10" id="KW-1185">Reference proteome</keyword>
<dbReference type="RefSeq" id="WP_408332674.1">
    <property type="nucleotide sequence ID" value="NZ_JAQQFH010000031.1"/>
</dbReference>
<evidence type="ECO:0000256" key="1">
    <source>
        <dbReference type="ARBA" id="ARBA00022448"/>
    </source>
</evidence>